<dbReference type="EMBL" id="BARS01005166">
    <property type="protein sequence ID" value="GAF69236.1"/>
    <property type="molecule type" value="Genomic_DNA"/>
</dbReference>
<dbReference type="AlphaFoldDB" id="X0S1U7"/>
<sequence length="134" mass="15262">GASQINAQALELLGGENPQRELAPLRAQQRKELHELEILKQAHAIQTERIRHLVTPASRAVCRALLPEHKKLAQRLDKAVRELKAASDAMYAFRHALAFDGVKLVEPIETCYFLSEEKVQHAFELWENEKPSYV</sequence>
<proteinExistence type="predicted"/>
<comment type="caution">
    <text evidence="1">The sequence shown here is derived from an EMBL/GenBank/DDBJ whole genome shotgun (WGS) entry which is preliminary data.</text>
</comment>
<evidence type="ECO:0000313" key="1">
    <source>
        <dbReference type="EMBL" id="GAF69236.1"/>
    </source>
</evidence>
<feature type="non-terminal residue" evidence="1">
    <location>
        <position position="1"/>
    </location>
</feature>
<accession>X0S1U7</accession>
<gene>
    <name evidence="1" type="ORF">S01H1_10110</name>
</gene>
<organism evidence="1">
    <name type="scientific">marine sediment metagenome</name>
    <dbReference type="NCBI Taxonomy" id="412755"/>
    <lineage>
        <taxon>unclassified sequences</taxon>
        <taxon>metagenomes</taxon>
        <taxon>ecological metagenomes</taxon>
    </lineage>
</organism>
<name>X0S1U7_9ZZZZ</name>
<reference evidence="1" key="1">
    <citation type="journal article" date="2014" name="Front. Microbiol.">
        <title>High frequency of phylogenetically diverse reductive dehalogenase-homologous genes in deep subseafloor sedimentary metagenomes.</title>
        <authorList>
            <person name="Kawai M."/>
            <person name="Futagami T."/>
            <person name="Toyoda A."/>
            <person name="Takaki Y."/>
            <person name="Nishi S."/>
            <person name="Hori S."/>
            <person name="Arai W."/>
            <person name="Tsubouchi T."/>
            <person name="Morono Y."/>
            <person name="Uchiyama I."/>
            <person name="Ito T."/>
            <person name="Fujiyama A."/>
            <person name="Inagaki F."/>
            <person name="Takami H."/>
        </authorList>
    </citation>
    <scope>NUCLEOTIDE SEQUENCE</scope>
    <source>
        <strain evidence="1">Expedition CK06-06</strain>
    </source>
</reference>
<protein>
    <submittedName>
        <fullName evidence="1">Uncharacterized protein</fullName>
    </submittedName>
</protein>